<keyword evidence="2" id="KW-1185">Reference proteome</keyword>
<dbReference type="HOGENOM" id="CLU_2331599_0_0_0"/>
<accession>A8F5U8</accession>
<dbReference type="eggNOG" id="ENOG502ZUC7">
    <property type="taxonomic scope" value="Bacteria"/>
</dbReference>
<reference evidence="1 2" key="1">
    <citation type="submission" date="2007-08" db="EMBL/GenBank/DDBJ databases">
        <title>Complete sequence of Thermotoga lettingae TMO.</title>
        <authorList>
            <consortium name="US DOE Joint Genome Institute"/>
            <person name="Copeland A."/>
            <person name="Lucas S."/>
            <person name="Lapidus A."/>
            <person name="Barry K."/>
            <person name="Glavina del Rio T."/>
            <person name="Dalin E."/>
            <person name="Tice H."/>
            <person name="Pitluck S."/>
            <person name="Foster B."/>
            <person name="Bruce D."/>
            <person name="Schmutz J."/>
            <person name="Larimer F."/>
            <person name="Land M."/>
            <person name="Hauser L."/>
            <person name="Kyrpides N."/>
            <person name="Mikhailova N."/>
            <person name="Nelson K."/>
            <person name="Gogarten J.P."/>
            <person name="Noll K."/>
            <person name="Richardson P."/>
        </authorList>
    </citation>
    <scope>NUCLEOTIDE SEQUENCE [LARGE SCALE GENOMIC DNA]</scope>
    <source>
        <strain evidence="2">ATCC BAA-301 / DSM 14385 / NBRC 107922 / TMO</strain>
    </source>
</reference>
<dbReference type="AlphaFoldDB" id="A8F5U8"/>
<evidence type="ECO:0008006" key="3">
    <source>
        <dbReference type="Google" id="ProtNLM"/>
    </source>
</evidence>
<name>A8F5U8_PSELT</name>
<protein>
    <recommendedName>
        <fullName evidence="3">DUF1844 domain-containing protein</fullName>
    </recommendedName>
</protein>
<dbReference type="Pfam" id="PF08899">
    <property type="entry name" value="DUF1844"/>
    <property type="match status" value="1"/>
</dbReference>
<gene>
    <name evidence="1" type="ordered locus">Tlet_0966</name>
</gene>
<dbReference type="STRING" id="416591.Tlet_0966"/>
<dbReference type="RefSeq" id="WP_012003013.1">
    <property type="nucleotide sequence ID" value="NC_009828.1"/>
</dbReference>
<sequence length="102" mass="11692">MVTITDQKEEKIVKLSMIELILLSFNTIAARCWARLGLVKDEYGEMRQDLKEARIGIDTLDAILKALNGNIEDEIYRELEGIVSNLKLNYVNQYNKSKGEKT</sequence>
<proteinExistence type="predicted"/>
<dbReference type="KEGG" id="tle:Tlet_0966"/>
<dbReference type="InterPro" id="IPR014995">
    <property type="entry name" value="DUF1844"/>
</dbReference>
<reference evidence="1 2" key="2">
    <citation type="journal article" date="2009" name="Proc. Natl. Acad. Sci. U.S.A.">
        <title>On the chimeric nature, thermophilic origin, and phylogenetic placement of the Thermotogales.</title>
        <authorList>
            <person name="Zhaxybayeva O."/>
            <person name="Swithers K.S."/>
            <person name="Lapierre P."/>
            <person name="Fournier G.P."/>
            <person name="Bickhart D.M."/>
            <person name="DeBoy R.T."/>
            <person name="Nelson K.E."/>
            <person name="Nesbo C.L."/>
            <person name="Doolittle W.F."/>
            <person name="Gogarten J.P."/>
            <person name="Noll K.M."/>
        </authorList>
    </citation>
    <scope>NUCLEOTIDE SEQUENCE [LARGE SCALE GENOMIC DNA]</scope>
    <source>
        <strain evidence="2">ATCC BAA-301 / DSM 14385 / NBRC 107922 / TMO</strain>
    </source>
</reference>
<dbReference type="EMBL" id="CP000812">
    <property type="protein sequence ID" value="ABV33532.1"/>
    <property type="molecule type" value="Genomic_DNA"/>
</dbReference>
<dbReference type="Proteomes" id="UP000002016">
    <property type="component" value="Chromosome"/>
</dbReference>
<evidence type="ECO:0000313" key="2">
    <source>
        <dbReference type="Proteomes" id="UP000002016"/>
    </source>
</evidence>
<organism evidence="1 2">
    <name type="scientific">Pseudothermotoga lettingae (strain ATCC BAA-301 / DSM 14385 / NBRC 107922 / TMO)</name>
    <name type="common">Thermotoga lettingae</name>
    <dbReference type="NCBI Taxonomy" id="416591"/>
    <lineage>
        <taxon>Bacteria</taxon>
        <taxon>Thermotogati</taxon>
        <taxon>Thermotogota</taxon>
        <taxon>Thermotogae</taxon>
        <taxon>Thermotogales</taxon>
        <taxon>Thermotogaceae</taxon>
        <taxon>Pseudothermotoga</taxon>
    </lineage>
</organism>
<evidence type="ECO:0000313" key="1">
    <source>
        <dbReference type="EMBL" id="ABV33532.1"/>
    </source>
</evidence>